<protein>
    <submittedName>
        <fullName evidence="1 2">Uncharacterized protein</fullName>
    </submittedName>
</protein>
<evidence type="ECO:0000313" key="1">
    <source>
        <dbReference type="EMBL" id="AES58632.1"/>
    </source>
</evidence>
<reference evidence="1 3" key="2">
    <citation type="journal article" date="2014" name="BMC Genomics">
        <title>An improved genome release (version Mt4.0) for the model legume Medicago truncatula.</title>
        <authorList>
            <person name="Tang H."/>
            <person name="Krishnakumar V."/>
            <person name="Bidwell S."/>
            <person name="Rosen B."/>
            <person name="Chan A."/>
            <person name="Zhou S."/>
            <person name="Gentzbittel L."/>
            <person name="Childs K.L."/>
            <person name="Yandell M."/>
            <person name="Gundlach H."/>
            <person name="Mayer K.F."/>
            <person name="Schwartz D.C."/>
            <person name="Town C.D."/>
        </authorList>
    </citation>
    <scope>GENOME REANNOTATION</scope>
    <source>
        <strain evidence="2 3">cv. Jemalong A17</strain>
    </source>
</reference>
<keyword evidence="3" id="KW-1185">Reference proteome</keyword>
<sequence length="82" mass="9366">MFSCFGGCFRRVAGERDTKRPFFGVFEVVFGKREGQGEKEEEEREYGGIKIDPTVKMGSETKWDSYNPLPSIICPFTFLSVI</sequence>
<dbReference type="PaxDb" id="3880-AES58632"/>
<dbReference type="Proteomes" id="UP000002051">
    <property type="component" value="Unassembled WGS sequence"/>
</dbReference>
<evidence type="ECO:0000313" key="3">
    <source>
        <dbReference type="Proteomes" id="UP000002051"/>
    </source>
</evidence>
<reference evidence="1 3" key="1">
    <citation type="journal article" date="2011" name="Nature">
        <title>The Medicago genome provides insight into the evolution of rhizobial symbioses.</title>
        <authorList>
            <person name="Young N.D."/>
            <person name="Debelle F."/>
            <person name="Oldroyd G.E."/>
            <person name="Geurts R."/>
            <person name="Cannon S.B."/>
            <person name="Udvardi M.K."/>
            <person name="Benedito V.A."/>
            <person name="Mayer K.F."/>
            <person name="Gouzy J."/>
            <person name="Schoof H."/>
            <person name="Van de Peer Y."/>
            <person name="Proost S."/>
            <person name="Cook D.R."/>
            <person name="Meyers B.C."/>
            <person name="Spannagl M."/>
            <person name="Cheung F."/>
            <person name="De Mita S."/>
            <person name="Krishnakumar V."/>
            <person name="Gundlach H."/>
            <person name="Zhou S."/>
            <person name="Mudge J."/>
            <person name="Bharti A.K."/>
            <person name="Murray J.D."/>
            <person name="Naoumkina M.A."/>
            <person name="Rosen B."/>
            <person name="Silverstein K.A."/>
            <person name="Tang H."/>
            <person name="Rombauts S."/>
            <person name="Zhao P.X."/>
            <person name="Zhou P."/>
            <person name="Barbe V."/>
            <person name="Bardou P."/>
            <person name="Bechner M."/>
            <person name="Bellec A."/>
            <person name="Berger A."/>
            <person name="Berges H."/>
            <person name="Bidwell S."/>
            <person name="Bisseling T."/>
            <person name="Choisne N."/>
            <person name="Couloux A."/>
            <person name="Denny R."/>
            <person name="Deshpande S."/>
            <person name="Dai X."/>
            <person name="Doyle J.J."/>
            <person name="Dudez A.M."/>
            <person name="Farmer A.D."/>
            <person name="Fouteau S."/>
            <person name="Franken C."/>
            <person name="Gibelin C."/>
            <person name="Gish J."/>
            <person name="Goldstein S."/>
            <person name="Gonzalez A.J."/>
            <person name="Green P.J."/>
            <person name="Hallab A."/>
            <person name="Hartog M."/>
            <person name="Hua A."/>
            <person name="Humphray S.J."/>
            <person name="Jeong D.H."/>
            <person name="Jing Y."/>
            <person name="Jocker A."/>
            <person name="Kenton S.M."/>
            <person name="Kim D.J."/>
            <person name="Klee K."/>
            <person name="Lai H."/>
            <person name="Lang C."/>
            <person name="Lin S."/>
            <person name="Macmil S.L."/>
            <person name="Magdelenat G."/>
            <person name="Matthews L."/>
            <person name="McCorrison J."/>
            <person name="Monaghan E.L."/>
            <person name="Mun J.H."/>
            <person name="Najar F.Z."/>
            <person name="Nicholson C."/>
            <person name="Noirot C."/>
            <person name="O'Bleness M."/>
            <person name="Paule C.R."/>
            <person name="Poulain J."/>
            <person name="Prion F."/>
            <person name="Qin B."/>
            <person name="Qu C."/>
            <person name="Retzel E.F."/>
            <person name="Riddle C."/>
            <person name="Sallet E."/>
            <person name="Samain S."/>
            <person name="Samson N."/>
            <person name="Sanders I."/>
            <person name="Saurat O."/>
            <person name="Scarpelli C."/>
            <person name="Schiex T."/>
            <person name="Segurens B."/>
            <person name="Severin A.J."/>
            <person name="Sherrier D.J."/>
            <person name="Shi R."/>
            <person name="Sims S."/>
            <person name="Singer S.R."/>
            <person name="Sinharoy S."/>
            <person name="Sterck L."/>
            <person name="Viollet A."/>
            <person name="Wang B.B."/>
            <person name="Wang K."/>
            <person name="Wang M."/>
            <person name="Wang X."/>
            <person name="Warfsmann J."/>
            <person name="Weissenbach J."/>
            <person name="White D.D."/>
            <person name="White J.D."/>
            <person name="Wiley G.B."/>
            <person name="Wincker P."/>
            <person name="Xing Y."/>
            <person name="Yang L."/>
            <person name="Yao Z."/>
            <person name="Ying F."/>
            <person name="Zhai J."/>
            <person name="Zhou L."/>
            <person name="Zuber A."/>
            <person name="Denarie J."/>
            <person name="Dixon R.A."/>
            <person name="May G.D."/>
            <person name="Schwartz D.C."/>
            <person name="Rogers J."/>
            <person name="Quetier F."/>
            <person name="Town C.D."/>
            <person name="Roe B.A."/>
        </authorList>
    </citation>
    <scope>NUCLEOTIDE SEQUENCE [LARGE SCALE GENOMIC DNA]</scope>
    <source>
        <strain evidence="1">A17</strain>
        <strain evidence="2 3">cv. Jemalong A17</strain>
    </source>
</reference>
<proteinExistence type="predicted"/>
<accession>G7IB45</accession>
<organism evidence="1 3">
    <name type="scientific">Medicago truncatula</name>
    <name type="common">Barrel medic</name>
    <name type="synonym">Medicago tribuloides</name>
    <dbReference type="NCBI Taxonomy" id="3880"/>
    <lineage>
        <taxon>Eukaryota</taxon>
        <taxon>Viridiplantae</taxon>
        <taxon>Streptophyta</taxon>
        <taxon>Embryophyta</taxon>
        <taxon>Tracheophyta</taxon>
        <taxon>Spermatophyta</taxon>
        <taxon>Magnoliopsida</taxon>
        <taxon>eudicotyledons</taxon>
        <taxon>Gunneridae</taxon>
        <taxon>Pentapetalae</taxon>
        <taxon>rosids</taxon>
        <taxon>fabids</taxon>
        <taxon>Fabales</taxon>
        <taxon>Fabaceae</taxon>
        <taxon>Papilionoideae</taxon>
        <taxon>50 kb inversion clade</taxon>
        <taxon>NPAAA clade</taxon>
        <taxon>Hologalegina</taxon>
        <taxon>IRL clade</taxon>
        <taxon>Trifolieae</taxon>
        <taxon>Medicago</taxon>
    </lineage>
</organism>
<dbReference type="HOGENOM" id="CLU_2561690_0_0_1"/>
<dbReference type="EnsemblPlants" id="AES58632">
    <property type="protein sequence ID" value="AES58632"/>
    <property type="gene ID" value="MTR_1g006630"/>
</dbReference>
<evidence type="ECO:0000313" key="2">
    <source>
        <dbReference type="EnsemblPlants" id="AES58632"/>
    </source>
</evidence>
<dbReference type="AlphaFoldDB" id="G7IB45"/>
<name>G7IB45_MEDTR</name>
<reference evidence="2" key="3">
    <citation type="submission" date="2015-04" db="UniProtKB">
        <authorList>
            <consortium name="EnsemblPlants"/>
        </authorList>
    </citation>
    <scope>IDENTIFICATION</scope>
    <source>
        <strain evidence="2">cv. Jemalong A17</strain>
    </source>
</reference>
<dbReference type="EMBL" id="CM001217">
    <property type="protein sequence ID" value="AES58632.1"/>
    <property type="molecule type" value="Genomic_DNA"/>
</dbReference>
<gene>
    <name evidence="1" type="ordered locus">MTR_1g006630</name>
</gene>